<dbReference type="Gene3D" id="1.20.5.190">
    <property type="match status" value="2"/>
</dbReference>
<evidence type="ECO:0000313" key="4">
    <source>
        <dbReference type="Proteomes" id="UP000683360"/>
    </source>
</evidence>
<protein>
    <submittedName>
        <fullName evidence="3">Uncharacterized protein</fullName>
    </submittedName>
</protein>
<keyword evidence="2" id="KW-0175">Coiled coil</keyword>
<dbReference type="InterPro" id="IPR027417">
    <property type="entry name" value="P-loop_NTPase"/>
</dbReference>
<dbReference type="SMART" id="SM00015">
    <property type="entry name" value="IQ"/>
    <property type="match status" value="3"/>
</dbReference>
<dbReference type="InterPro" id="IPR000048">
    <property type="entry name" value="IQ_motif_EF-hand-BS"/>
</dbReference>
<name>A0A8S3V645_MYTED</name>
<dbReference type="Proteomes" id="UP000683360">
    <property type="component" value="Unassembled WGS sequence"/>
</dbReference>
<dbReference type="PROSITE" id="PS50096">
    <property type="entry name" value="IQ"/>
    <property type="match status" value="2"/>
</dbReference>
<feature type="coiled-coil region" evidence="2">
    <location>
        <begin position="90"/>
        <end position="147"/>
    </location>
</feature>
<dbReference type="InterPro" id="IPR052318">
    <property type="entry name" value="CellDiv_DevSignal_Domain"/>
</dbReference>
<evidence type="ECO:0000256" key="2">
    <source>
        <dbReference type="SAM" id="Coils"/>
    </source>
</evidence>
<sequence length="359" mass="41878">MESDEEAFIEAEIQKGLDKLTEADLESSDNSASDVLNSDNKFDNYVKSLQQQTTALELDLAECDDLLRQSVDITKNKAMVLVTKEQLEFKELLAGQKDRIQEQSKKQEDQLNQKKIEELEEIAKREKEEWEKRVKEEQIKQEEKKEMAAVKIQSVYKGYCKVSNEPWKLKASTSKRPPRRPSSAKKLHMLEESIITTAAKVASLRQNHVLLHDLILEDNNITSLDDLNQSWLPLVQKLNISQNRLHRRHEAAVKIQSAWRGYSVRRWYEQVVQDQSFDMAVLLELHNAAIKIQAIWRGYSVRCRLERALDFAKLEDDDEFGEIDMNDLNFNEFNKPREKKIGNRLQNNQLFIHSNEIVL</sequence>
<organism evidence="3 4">
    <name type="scientific">Mytilus edulis</name>
    <name type="common">Blue mussel</name>
    <dbReference type="NCBI Taxonomy" id="6550"/>
    <lineage>
        <taxon>Eukaryota</taxon>
        <taxon>Metazoa</taxon>
        <taxon>Spiralia</taxon>
        <taxon>Lophotrochozoa</taxon>
        <taxon>Mollusca</taxon>
        <taxon>Bivalvia</taxon>
        <taxon>Autobranchia</taxon>
        <taxon>Pteriomorphia</taxon>
        <taxon>Mytilida</taxon>
        <taxon>Mytiloidea</taxon>
        <taxon>Mytilidae</taxon>
        <taxon>Mytilinae</taxon>
        <taxon>Mytilus</taxon>
    </lineage>
</organism>
<dbReference type="PROSITE" id="PS51450">
    <property type="entry name" value="LRR"/>
    <property type="match status" value="1"/>
</dbReference>
<keyword evidence="4" id="KW-1185">Reference proteome</keyword>
<accession>A0A8S3V645</accession>
<dbReference type="SUPFAM" id="SSF52540">
    <property type="entry name" value="P-loop containing nucleoside triphosphate hydrolases"/>
    <property type="match status" value="1"/>
</dbReference>
<proteinExistence type="predicted"/>
<dbReference type="OrthoDB" id="676979at2759"/>
<dbReference type="PANTHER" id="PTHR22590:SF5">
    <property type="entry name" value="MYOSIN MOTOR DOMAIN-CONTAINING PROTEIN"/>
    <property type="match status" value="1"/>
</dbReference>
<dbReference type="Pfam" id="PF00612">
    <property type="entry name" value="IQ"/>
    <property type="match status" value="3"/>
</dbReference>
<dbReference type="AlphaFoldDB" id="A0A8S3V645"/>
<dbReference type="EMBL" id="CAJPWZ010003047">
    <property type="protein sequence ID" value="CAG2250295.1"/>
    <property type="molecule type" value="Genomic_DNA"/>
</dbReference>
<comment type="caution">
    <text evidence="3">The sequence shown here is derived from an EMBL/GenBank/DDBJ whole genome shotgun (WGS) entry which is preliminary data.</text>
</comment>
<keyword evidence="1" id="KW-0677">Repeat</keyword>
<dbReference type="InterPro" id="IPR001611">
    <property type="entry name" value="Leu-rich_rpt"/>
</dbReference>
<dbReference type="PANTHER" id="PTHR22590">
    <property type="entry name" value="MYOSIN MOTOR DOMAIN-CONTAINING PROTEIN"/>
    <property type="match status" value="1"/>
</dbReference>
<gene>
    <name evidence="3" type="ORF">MEDL_62014</name>
</gene>
<evidence type="ECO:0000256" key="1">
    <source>
        <dbReference type="ARBA" id="ARBA00022737"/>
    </source>
</evidence>
<reference evidence="3" key="1">
    <citation type="submission" date="2021-03" db="EMBL/GenBank/DDBJ databases">
        <authorList>
            <person name="Bekaert M."/>
        </authorList>
    </citation>
    <scope>NUCLEOTIDE SEQUENCE</scope>
</reference>
<dbReference type="CDD" id="cd23767">
    <property type="entry name" value="IQCD"/>
    <property type="match status" value="2"/>
</dbReference>
<evidence type="ECO:0000313" key="3">
    <source>
        <dbReference type="EMBL" id="CAG2250295.1"/>
    </source>
</evidence>